<sequence length="178" mass="18955">RARRPLARAASGKASSPTPLGLAPERQSGLRALIIAPTTGRGKGAVRSVFASLPSSIHASRVRSVAQAHRGLYTRTCGGEPPEEVSILALLSDHRGATQVTPFVRSSAPTDRRHHRVVTASGNKPLLFIIAPSSSPLVHASVSRTCAFNDALHLKLNCPFMNLFHVARRTISGCQKLS</sequence>
<evidence type="ECO:0000313" key="2">
    <source>
        <dbReference type="EMBL" id="EZA56020.1"/>
    </source>
</evidence>
<evidence type="ECO:0000313" key="3">
    <source>
        <dbReference type="Proteomes" id="UP000053097"/>
    </source>
</evidence>
<evidence type="ECO:0000256" key="1">
    <source>
        <dbReference type="SAM" id="MobiDB-lite"/>
    </source>
</evidence>
<protein>
    <submittedName>
        <fullName evidence="2">Uncharacterized protein</fullName>
    </submittedName>
</protein>
<feature type="region of interest" description="Disordered" evidence="1">
    <location>
        <begin position="1"/>
        <end position="24"/>
    </location>
</feature>
<dbReference type="AlphaFoldDB" id="A0A026WJ18"/>
<name>A0A026WJ18_OOCBI</name>
<keyword evidence="3" id="KW-1185">Reference proteome</keyword>
<gene>
    <name evidence="2" type="ORF">X777_03705</name>
</gene>
<organism evidence="2 3">
    <name type="scientific">Ooceraea biroi</name>
    <name type="common">Clonal raider ant</name>
    <name type="synonym">Cerapachys biroi</name>
    <dbReference type="NCBI Taxonomy" id="2015173"/>
    <lineage>
        <taxon>Eukaryota</taxon>
        <taxon>Metazoa</taxon>
        <taxon>Ecdysozoa</taxon>
        <taxon>Arthropoda</taxon>
        <taxon>Hexapoda</taxon>
        <taxon>Insecta</taxon>
        <taxon>Pterygota</taxon>
        <taxon>Neoptera</taxon>
        <taxon>Endopterygota</taxon>
        <taxon>Hymenoptera</taxon>
        <taxon>Apocrita</taxon>
        <taxon>Aculeata</taxon>
        <taxon>Formicoidea</taxon>
        <taxon>Formicidae</taxon>
        <taxon>Dorylinae</taxon>
        <taxon>Ooceraea</taxon>
    </lineage>
</organism>
<proteinExistence type="predicted"/>
<accession>A0A026WJ18</accession>
<reference evidence="2 3" key="1">
    <citation type="journal article" date="2014" name="Curr. Biol.">
        <title>The genome of the clonal raider ant Cerapachys biroi.</title>
        <authorList>
            <person name="Oxley P.R."/>
            <person name="Ji L."/>
            <person name="Fetter-Pruneda I."/>
            <person name="McKenzie S.K."/>
            <person name="Li C."/>
            <person name="Hu H."/>
            <person name="Zhang G."/>
            <person name="Kronauer D.J."/>
        </authorList>
    </citation>
    <scope>NUCLEOTIDE SEQUENCE [LARGE SCALE GENOMIC DNA]</scope>
</reference>
<feature type="non-terminal residue" evidence="2">
    <location>
        <position position="1"/>
    </location>
</feature>
<dbReference type="Proteomes" id="UP000053097">
    <property type="component" value="Unassembled WGS sequence"/>
</dbReference>
<dbReference type="EMBL" id="KK107182">
    <property type="protein sequence ID" value="EZA56020.1"/>
    <property type="molecule type" value="Genomic_DNA"/>
</dbReference>